<gene>
    <name evidence="3" type="ORF">MVLG_06214</name>
</gene>
<dbReference type="EnsemblFungi" id="MVLG_06214T0">
    <property type="protein sequence ID" value="MVLG_06214T0"/>
    <property type="gene ID" value="MVLG_06214"/>
</dbReference>
<proteinExistence type="predicted"/>
<reference evidence="5" key="1">
    <citation type="submission" date="2010-11" db="EMBL/GenBank/DDBJ databases">
        <title>The genome sequence of Microbotryum violaceum strain p1A1 Lamole.</title>
        <authorList>
            <person name="Cuomo C."/>
            <person name="Perlin M."/>
            <person name="Young S.K."/>
            <person name="Zeng Q."/>
            <person name="Gargeya S."/>
            <person name="Alvarado L."/>
            <person name="Berlin A."/>
            <person name="Chapman S.B."/>
            <person name="Chen Z."/>
            <person name="Freedman E."/>
            <person name="Gellesch M."/>
            <person name="Goldberg J."/>
            <person name="Griggs A."/>
            <person name="Gujja S."/>
            <person name="Heilman E."/>
            <person name="Heiman D."/>
            <person name="Howarth C."/>
            <person name="Mehta T."/>
            <person name="Neiman D."/>
            <person name="Pearson M."/>
            <person name="Roberts A."/>
            <person name="Saif S."/>
            <person name="Shea T."/>
            <person name="Shenoy N."/>
            <person name="Sisk P."/>
            <person name="Stolte C."/>
            <person name="Sykes S."/>
            <person name="White J."/>
            <person name="Yandava C."/>
            <person name="Haas B."/>
            <person name="Nusbaum C."/>
            <person name="Birren B."/>
        </authorList>
    </citation>
    <scope>NUCLEOTIDE SEQUENCE [LARGE SCALE GENOMIC DNA]</scope>
    <source>
        <strain evidence="5">p1A1 Lamole</strain>
    </source>
</reference>
<accession>U5HGK9</accession>
<reference evidence="3" key="2">
    <citation type="submission" date="2010-11" db="EMBL/GenBank/DDBJ databases">
        <authorList>
            <consortium name="The Broad Institute Genome Sequencing Platform"/>
            <person name="Earl A."/>
            <person name="Ward D."/>
            <person name="Feldgarden M."/>
            <person name="Gevers D."/>
            <person name="Butler R."/>
            <person name="Young S.K."/>
            <person name="Zeng Q."/>
            <person name="Gargeya S."/>
            <person name="Fitzgerald M."/>
            <person name="Haas B."/>
            <person name="Abouelleil A."/>
            <person name="Alvarado L."/>
            <person name="Arachchi H.M."/>
            <person name="Berlin A."/>
            <person name="Brown A."/>
            <person name="Chapman S.B."/>
            <person name="Chen Z."/>
            <person name="Dunbar C."/>
            <person name="Freedman E."/>
            <person name="Gearin G."/>
            <person name="Gellesch M."/>
            <person name="Goldberg J."/>
            <person name="Griggs A."/>
            <person name="Gujja S."/>
            <person name="Heilman E."/>
            <person name="Heiman D."/>
            <person name="Howarth C."/>
            <person name="Larson L."/>
            <person name="Lui A."/>
            <person name="MacDonald P.J.P."/>
            <person name="Mehta T."/>
            <person name="Montmayeur A."/>
            <person name="Murphy C."/>
            <person name="Neiman D."/>
            <person name="Pearson M."/>
            <person name="Priest M."/>
            <person name="Roberts A."/>
            <person name="Saif S."/>
            <person name="Shea T."/>
            <person name="Shenoy N."/>
            <person name="Sisk P."/>
            <person name="Stolte C."/>
            <person name="Sykes S."/>
            <person name="White J."/>
            <person name="Yandava C."/>
            <person name="Wortman J."/>
            <person name="Nusbaum C."/>
            <person name="Birren B."/>
        </authorList>
    </citation>
    <scope>NUCLEOTIDE SEQUENCE</scope>
    <source>
        <strain evidence="3">P1A1 Lamole</strain>
    </source>
</reference>
<evidence type="ECO:0000256" key="1">
    <source>
        <dbReference type="PROSITE-ProRule" id="PRU10141"/>
    </source>
</evidence>
<feature type="domain" description="Protein kinase" evidence="2">
    <location>
        <begin position="60"/>
        <end position="236"/>
    </location>
</feature>
<protein>
    <recommendedName>
        <fullName evidence="2">Protein kinase domain-containing protein</fullName>
    </recommendedName>
</protein>
<dbReference type="Proteomes" id="UP000017200">
    <property type="component" value="Unassembled WGS sequence"/>
</dbReference>
<feature type="binding site" evidence="1">
    <location>
        <position position="96"/>
    </location>
    <ligand>
        <name>ATP</name>
        <dbReference type="ChEBI" id="CHEBI:30616"/>
    </ligand>
</feature>
<reference evidence="3 5" key="3">
    <citation type="journal article" date="2015" name="BMC Genomics">
        <title>Sex and parasites: genomic and transcriptomic analysis of Microbotryum lychnidis-dioicae, the biotrophic and plant-castrating anther smut fungus.</title>
        <authorList>
            <person name="Perlin M.H."/>
            <person name="Amselem J."/>
            <person name="Fontanillas E."/>
            <person name="Toh S.S."/>
            <person name="Chen Z."/>
            <person name="Goldberg J."/>
            <person name="Duplessis S."/>
            <person name="Henrissat B."/>
            <person name="Young S."/>
            <person name="Zeng Q."/>
            <person name="Aguileta G."/>
            <person name="Petit E."/>
            <person name="Badouin H."/>
            <person name="Andrews J."/>
            <person name="Razeeq D."/>
            <person name="Gabaldon T."/>
            <person name="Quesneville H."/>
            <person name="Giraud T."/>
            <person name="Hood M.E."/>
            <person name="Schultz D.J."/>
            <person name="Cuomo C.A."/>
        </authorList>
    </citation>
    <scope>NUCLEOTIDE SEQUENCE [LARGE SCALE GENOMIC DNA]</scope>
    <source>
        <strain evidence="5">p1A1 Lamole</strain>
        <strain evidence="3">P1A1 Lamole</strain>
    </source>
</reference>
<organism evidence="3">
    <name type="scientific">Microbotryum lychnidis-dioicae (strain p1A1 Lamole / MvSl-1064)</name>
    <name type="common">Anther smut fungus</name>
    <dbReference type="NCBI Taxonomy" id="683840"/>
    <lineage>
        <taxon>Eukaryota</taxon>
        <taxon>Fungi</taxon>
        <taxon>Dikarya</taxon>
        <taxon>Basidiomycota</taxon>
        <taxon>Pucciniomycotina</taxon>
        <taxon>Microbotryomycetes</taxon>
        <taxon>Microbotryales</taxon>
        <taxon>Microbotryaceae</taxon>
        <taxon>Microbotryum</taxon>
    </lineage>
</organism>
<dbReference type="InterPro" id="IPR011009">
    <property type="entry name" value="Kinase-like_dom_sf"/>
</dbReference>
<dbReference type="GO" id="GO:0004672">
    <property type="term" value="F:protein kinase activity"/>
    <property type="evidence" value="ECO:0007669"/>
    <property type="project" value="InterPro"/>
</dbReference>
<name>U5HGK9_USTV1</name>
<dbReference type="EMBL" id="GL541747">
    <property type="protein sequence ID" value="KDE03284.1"/>
    <property type="molecule type" value="Genomic_DNA"/>
</dbReference>
<dbReference type="InParanoid" id="U5HGK9"/>
<dbReference type="SUPFAM" id="SSF56112">
    <property type="entry name" value="Protein kinase-like (PK-like)"/>
    <property type="match status" value="1"/>
</dbReference>
<sequence>MGQIICDAETNTDSRMVAMGVVLECDSFFGSGLCEAADKVPDVLPWFDMSLADAAKLDRLDLITPLGHGRSARVWKAKWSRRSRPKDEVVSSWVAKDDDPVSIVAKVVPAEFATSVAREYFIYTQIVHRLSPAAQAYFPKFQGLFRSGWDGGGFVLVMEDGGERITDQELISSSSSVGREAKAAFELLEKEGLFHWDERADNVLQRADGRLFIVDWGEARFNPPRPAIVQADAAFS</sequence>
<dbReference type="InterPro" id="IPR017441">
    <property type="entry name" value="Protein_kinase_ATP_BS"/>
</dbReference>
<evidence type="ECO:0000313" key="3">
    <source>
        <dbReference type="EMBL" id="KDE03284.1"/>
    </source>
</evidence>
<keyword evidence="5" id="KW-1185">Reference proteome</keyword>
<dbReference type="GO" id="GO:0005524">
    <property type="term" value="F:ATP binding"/>
    <property type="evidence" value="ECO:0007669"/>
    <property type="project" value="UniProtKB-UniRule"/>
</dbReference>
<dbReference type="OrthoDB" id="3017382at2759"/>
<dbReference type="HOGENOM" id="CLU_1176181_0_0_1"/>
<evidence type="ECO:0000313" key="4">
    <source>
        <dbReference type="EnsemblFungi" id="MVLG_06214T0"/>
    </source>
</evidence>
<dbReference type="InterPro" id="IPR000719">
    <property type="entry name" value="Prot_kinase_dom"/>
</dbReference>
<dbReference type="AlphaFoldDB" id="U5HGK9"/>
<reference evidence="4" key="4">
    <citation type="submission" date="2015-06" db="UniProtKB">
        <authorList>
            <consortium name="EnsemblFungi"/>
        </authorList>
    </citation>
    <scope>IDENTIFICATION</scope>
</reference>
<dbReference type="PROSITE" id="PS50011">
    <property type="entry name" value="PROTEIN_KINASE_DOM"/>
    <property type="match status" value="1"/>
</dbReference>
<evidence type="ECO:0000313" key="5">
    <source>
        <dbReference type="Proteomes" id="UP000017200"/>
    </source>
</evidence>
<keyword evidence="1" id="KW-0067">ATP-binding</keyword>
<keyword evidence="1" id="KW-0547">Nucleotide-binding</keyword>
<dbReference type="PROSITE" id="PS00107">
    <property type="entry name" value="PROTEIN_KINASE_ATP"/>
    <property type="match status" value="1"/>
</dbReference>
<dbReference type="EMBL" id="AEIJ01000703">
    <property type="status" value="NOT_ANNOTATED_CDS"/>
    <property type="molecule type" value="Genomic_DNA"/>
</dbReference>
<evidence type="ECO:0000259" key="2">
    <source>
        <dbReference type="PROSITE" id="PS50011"/>
    </source>
</evidence>